<keyword evidence="6 7" id="KW-0472">Membrane</keyword>
<protein>
    <submittedName>
        <fullName evidence="8">Chromate transporter</fullName>
    </submittedName>
</protein>
<comment type="similarity">
    <text evidence="2">Belongs to the chromate ion transporter (CHR) (TC 2.A.51) family.</text>
</comment>
<accession>A0A8T7M7K5</accession>
<evidence type="ECO:0000313" key="10">
    <source>
        <dbReference type="Proteomes" id="UP000521676"/>
    </source>
</evidence>
<keyword evidence="11" id="KW-1185">Reference proteome</keyword>
<dbReference type="RefSeq" id="WP_341469909.1">
    <property type="nucleotide sequence ID" value="NZ_CP128400.1"/>
</dbReference>
<dbReference type="GO" id="GO:0015109">
    <property type="term" value="F:chromate transmembrane transporter activity"/>
    <property type="evidence" value="ECO:0007669"/>
    <property type="project" value="InterPro"/>
</dbReference>
<feature type="transmembrane region" description="Helical" evidence="7">
    <location>
        <begin position="152"/>
        <end position="170"/>
    </location>
</feature>
<dbReference type="Pfam" id="PF02417">
    <property type="entry name" value="Chromate_transp"/>
    <property type="match status" value="1"/>
</dbReference>
<evidence type="ECO:0000256" key="1">
    <source>
        <dbReference type="ARBA" id="ARBA00004651"/>
    </source>
</evidence>
<evidence type="ECO:0000313" key="11">
    <source>
        <dbReference type="Proteomes" id="UP001431572"/>
    </source>
</evidence>
<feature type="transmembrane region" description="Helical" evidence="7">
    <location>
        <begin position="123"/>
        <end position="140"/>
    </location>
</feature>
<keyword evidence="4 7" id="KW-0812">Transmembrane</keyword>
<reference evidence="9" key="2">
    <citation type="journal article" date="2024" name="Nature">
        <title>Anoxygenic phototroph of the Chloroflexota uses a type I reaction centre.</title>
        <authorList>
            <person name="Tsuji J.M."/>
            <person name="Shaw N.A."/>
            <person name="Nagashima S."/>
            <person name="Venkiteswaran J.J."/>
            <person name="Schiff S.L."/>
            <person name="Watanabe T."/>
            <person name="Fukui M."/>
            <person name="Hanada S."/>
            <person name="Tank M."/>
            <person name="Neufeld J.D."/>
        </authorList>
    </citation>
    <scope>NUCLEOTIDE SEQUENCE</scope>
    <source>
        <strain evidence="9">L227-S17</strain>
    </source>
</reference>
<dbReference type="InterPro" id="IPR003370">
    <property type="entry name" value="Chromate_transpt"/>
</dbReference>
<dbReference type="Proteomes" id="UP001431572">
    <property type="component" value="Chromosome 2"/>
</dbReference>
<keyword evidence="5 7" id="KW-1133">Transmembrane helix</keyword>
<keyword evidence="3" id="KW-1003">Cell membrane</keyword>
<sequence>MVTGTSSQPTVSLFKLLKLWAAIGIQSFGGGPSTQFFIFRTFVEKYHWLSEEEYLRYWAMCGIVPGVNLLSLCILIGRKLGGAKGMVVSGLALMLPSAAITLLLTIVFLGIQNLPAVQAMLKGIVPATSGLMLLVGLRTARPLLRKSKKEGWFSVLVACLIIALCVALILLAKVQVFVLLVGMGFFGALVLPLFSKSTEKAENQ</sequence>
<feature type="transmembrane region" description="Helical" evidence="7">
    <location>
        <begin position="57"/>
        <end position="76"/>
    </location>
</feature>
<dbReference type="PANTHER" id="PTHR43663:SF1">
    <property type="entry name" value="CHROMATE TRANSPORTER"/>
    <property type="match status" value="1"/>
</dbReference>
<feature type="transmembrane region" description="Helical" evidence="7">
    <location>
        <begin position="88"/>
        <end position="111"/>
    </location>
</feature>
<name>A0A8T7M7K5_9CHLR</name>
<evidence type="ECO:0000256" key="4">
    <source>
        <dbReference type="ARBA" id="ARBA00022692"/>
    </source>
</evidence>
<dbReference type="GO" id="GO:0005886">
    <property type="term" value="C:plasma membrane"/>
    <property type="evidence" value="ECO:0007669"/>
    <property type="project" value="UniProtKB-SubCell"/>
</dbReference>
<comment type="subcellular location">
    <subcellularLocation>
        <location evidence="1">Cell membrane</location>
        <topology evidence="1">Multi-pass membrane protein</topology>
    </subcellularLocation>
</comment>
<dbReference type="EMBL" id="CP128400">
    <property type="protein sequence ID" value="WJW68005.1"/>
    <property type="molecule type" value="Genomic_DNA"/>
</dbReference>
<evidence type="ECO:0000313" key="9">
    <source>
        <dbReference type="EMBL" id="WJW68005.1"/>
    </source>
</evidence>
<organism evidence="8 10">
    <name type="scientific">Candidatus Chlorohelix allophototropha</name>
    <dbReference type="NCBI Taxonomy" id="3003348"/>
    <lineage>
        <taxon>Bacteria</taxon>
        <taxon>Bacillati</taxon>
        <taxon>Chloroflexota</taxon>
        <taxon>Chloroflexia</taxon>
        <taxon>Candidatus Chloroheliales</taxon>
        <taxon>Candidatus Chloroheliaceae</taxon>
        <taxon>Candidatus Chlorohelix</taxon>
    </lineage>
</organism>
<reference evidence="8 10" key="1">
    <citation type="submission" date="2020-06" db="EMBL/GenBank/DDBJ databases">
        <title>Anoxygenic phototrophic Chloroflexota member uses a Type I reaction center.</title>
        <authorList>
            <person name="Tsuji J.M."/>
            <person name="Shaw N.A."/>
            <person name="Nagashima S."/>
            <person name="Venkiteswaran J."/>
            <person name="Schiff S.L."/>
            <person name="Hanada S."/>
            <person name="Tank M."/>
            <person name="Neufeld J.D."/>
        </authorList>
    </citation>
    <scope>NUCLEOTIDE SEQUENCE [LARGE SCALE GENOMIC DNA]</scope>
    <source>
        <strain evidence="8">L227-S17</strain>
    </source>
</reference>
<dbReference type="EMBL" id="JACATZ010000003">
    <property type="protein sequence ID" value="NWJ48064.1"/>
    <property type="molecule type" value="Genomic_DNA"/>
</dbReference>
<dbReference type="InterPro" id="IPR052518">
    <property type="entry name" value="CHR_Transporter"/>
</dbReference>
<proteinExistence type="inferred from homology"/>
<evidence type="ECO:0000256" key="6">
    <source>
        <dbReference type="ARBA" id="ARBA00023136"/>
    </source>
</evidence>
<dbReference type="PANTHER" id="PTHR43663">
    <property type="entry name" value="CHROMATE TRANSPORT PROTEIN-RELATED"/>
    <property type="match status" value="1"/>
</dbReference>
<dbReference type="Proteomes" id="UP000521676">
    <property type="component" value="Unassembled WGS sequence"/>
</dbReference>
<feature type="transmembrane region" description="Helical" evidence="7">
    <location>
        <begin position="176"/>
        <end position="194"/>
    </location>
</feature>
<evidence type="ECO:0000313" key="8">
    <source>
        <dbReference type="EMBL" id="NWJ48064.1"/>
    </source>
</evidence>
<gene>
    <name evidence="8" type="ORF">HXX08_19590</name>
    <name evidence="9" type="ORF">OZ401_003600</name>
</gene>
<evidence type="ECO:0000256" key="7">
    <source>
        <dbReference type="SAM" id="Phobius"/>
    </source>
</evidence>
<dbReference type="AlphaFoldDB" id="A0A8T7M7K5"/>
<evidence type="ECO:0000256" key="2">
    <source>
        <dbReference type="ARBA" id="ARBA00005262"/>
    </source>
</evidence>
<evidence type="ECO:0000256" key="5">
    <source>
        <dbReference type="ARBA" id="ARBA00022989"/>
    </source>
</evidence>
<evidence type="ECO:0000256" key="3">
    <source>
        <dbReference type="ARBA" id="ARBA00022475"/>
    </source>
</evidence>